<reference evidence="2 3" key="1">
    <citation type="journal article" date="2019" name="Commun. Biol.">
        <title>The bagworm genome reveals a unique fibroin gene that provides high tensile strength.</title>
        <authorList>
            <person name="Kono N."/>
            <person name="Nakamura H."/>
            <person name="Ohtoshi R."/>
            <person name="Tomita M."/>
            <person name="Numata K."/>
            <person name="Arakawa K."/>
        </authorList>
    </citation>
    <scope>NUCLEOTIDE SEQUENCE [LARGE SCALE GENOMIC DNA]</scope>
</reference>
<sequence length="77" mass="8621">MDKSMSHHAHNKDNISARDRAPIKIAVARLRPRTPHNRAISIYGCHGAERSPAHDPRLSERGTGGQIRNAKENDFNN</sequence>
<name>A0A4C1YM60_EUMVA</name>
<feature type="compositionally biased region" description="Basic and acidic residues" evidence="1">
    <location>
        <begin position="47"/>
        <end position="60"/>
    </location>
</feature>
<keyword evidence="3" id="KW-1185">Reference proteome</keyword>
<dbReference type="AlphaFoldDB" id="A0A4C1YM60"/>
<comment type="caution">
    <text evidence="2">The sequence shown here is derived from an EMBL/GenBank/DDBJ whole genome shotgun (WGS) entry which is preliminary data.</text>
</comment>
<dbReference type="Proteomes" id="UP000299102">
    <property type="component" value="Unassembled WGS sequence"/>
</dbReference>
<proteinExistence type="predicted"/>
<dbReference type="EMBL" id="BGZK01001334">
    <property type="protein sequence ID" value="GBP77511.1"/>
    <property type="molecule type" value="Genomic_DNA"/>
</dbReference>
<evidence type="ECO:0000313" key="2">
    <source>
        <dbReference type="EMBL" id="GBP77511.1"/>
    </source>
</evidence>
<feature type="region of interest" description="Disordered" evidence="1">
    <location>
        <begin position="1"/>
        <end position="20"/>
    </location>
</feature>
<organism evidence="2 3">
    <name type="scientific">Eumeta variegata</name>
    <name type="common">Bagworm moth</name>
    <name type="synonym">Eumeta japonica</name>
    <dbReference type="NCBI Taxonomy" id="151549"/>
    <lineage>
        <taxon>Eukaryota</taxon>
        <taxon>Metazoa</taxon>
        <taxon>Ecdysozoa</taxon>
        <taxon>Arthropoda</taxon>
        <taxon>Hexapoda</taxon>
        <taxon>Insecta</taxon>
        <taxon>Pterygota</taxon>
        <taxon>Neoptera</taxon>
        <taxon>Endopterygota</taxon>
        <taxon>Lepidoptera</taxon>
        <taxon>Glossata</taxon>
        <taxon>Ditrysia</taxon>
        <taxon>Tineoidea</taxon>
        <taxon>Psychidae</taxon>
        <taxon>Oiketicinae</taxon>
        <taxon>Eumeta</taxon>
    </lineage>
</organism>
<gene>
    <name evidence="2" type="ORF">EVAR_98964_1</name>
</gene>
<evidence type="ECO:0000256" key="1">
    <source>
        <dbReference type="SAM" id="MobiDB-lite"/>
    </source>
</evidence>
<accession>A0A4C1YM60</accession>
<evidence type="ECO:0000313" key="3">
    <source>
        <dbReference type="Proteomes" id="UP000299102"/>
    </source>
</evidence>
<feature type="region of interest" description="Disordered" evidence="1">
    <location>
        <begin position="44"/>
        <end position="77"/>
    </location>
</feature>
<protein>
    <submittedName>
        <fullName evidence="2">Uncharacterized protein</fullName>
    </submittedName>
</protein>